<reference evidence="19" key="1">
    <citation type="submission" date="2023-06" db="EMBL/GenBank/DDBJ databases">
        <authorList>
            <person name="Noh H."/>
        </authorList>
    </citation>
    <scope>NUCLEOTIDE SEQUENCE</scope>
    <source>
        <strain evidence="19">DUCC20226</strain>
    </source>
</reference>
<feature type="binding site" evidence="14">
    <location>
        <position position="138"/>
    </location>
    <ligand>
        <name>Ca(2+)</name>
        <dbReference type="ChEBI" id="CHEBI:29108"/>
    </ligand>
</feature>
<keyword evidence="8 14" id="KW-0106">Calcium</keyword>
<comment type="similarity">
    <text evidence="4">Belongs to the FAH family.</text>
</comment>
<dbReference type="InterPro" id="IPR056948">
    <property type="entry name" value="PNGaseA_N"/>
</dbReference>
<dbReference type="Proteomes" id="UP001265746">
    <property type="component" value="Unassembled WGS sequence"/>
</dbReference>
<feature type="binding site" evidence="13">
    <location>
        <position position="140"/>
    </location>
    <ligand>
        <name>substrate</name>
    </ligand>
</feature>
<feature type="binding site" evidence="14">
    <location>
        <position position="272"/>
    </location>
    <ligand>
        <name>Mg(2+)</name>
        <dbReference type="ChEBI" id="CHEBI:18420"/>
    </ligand>
</feature>
<keyword evidence="9 14" id="KW-0460">Magnesium</keyword>
<dbReference type="InterPro" id="IPR005959">
    <property type="entry name" value="Fumarylacetoacetase"/>
</dbReference>
<evidence type="ECO:0000259" key="16">
    <source>
        <dbReference type="Pfam" id="PF01557"/>
    </source>
</evidence>
<evidence type="ECO:0000256" key="14">
    <source>
        <dbReference type="PIRSR" id="PIRSR605959-3"/>
    </source>
</evidence>
<feature type="binding site" evidence="14">
    <location>
        <position position="268"/>
    </location>
    <ligand>
        <name>Mg(2+)</name>
        <dbReference type="ChEBI" id="CHEBI:18420"/>
    </ligand>
</feature>
<dbReference type="AlphaFoldDB" id="A0AAD9S7H2"/>
<dbReference type="GO" id="GO:0046872">
    <property type="term" value="F:metal ion binding"/>
    <property type="evidence" value="ECO:0007669"/>
    <property type="project" value="UniProtKB-KW"/>
</dbReference>
<dbReference type="Gene3D" id="2.30.30.230">
    <property type="entry name" value="Fumarylacetoacetase, N-terminal domain"/>
    <property type="match status" value="1"/>
</dbReference>
<dbReference type="Pfam" id="PF25156">
    <property type="entry name" value="PNGase_A_C"/>
    <property type="match status" value="1"/>
</dbReference>
<evidence type="ECO:0000313" key="19">
    <source>
        <dbReference type="EMBL" id="KAK2599228.1"/>
    </source>
</evidence>
<evidence type="ECO:0000256" key="10">
    <source>
        <dbReference type="ARBA" id="ARBA00022878"/>
    </source>
</evidence>
<evidence type="ECO:0000256" key="15">
    <source>
        <dbReference type="SAM" id="MobiDB-lite"/>
    </source>
</evidence>
<evidence type="ECO:0000256" key="6">
    <source>
        <dbReference type="ARBA" id="ARBA00022723"/>
    </source>
</evidence>
<dbReference type="InterPro" id="IPR015377">
    <property type="entry name" value="Fumarylacetoacetase_N"/>
</dbReference>
<evidence type="ECO:0000256" key="2">
    <source>
        <dbReference type="ARBA" id="ARBA00001946"/>
    </source>
</evidence>
<gene>
    <name evidence="19" type="ORF">N8I77_010998</name>
</gene>
<feature type="binding site" evidence="13">
    <location>
        <position position="154"/>
    </location>
    <ligand>
        <name>substrate</name>
    </ligand>
</feature>
<evidence type="ECO:0000256" key="5">
    <source>
        <dbReference type="ARBA" id="ARBA00012094"/>
    </source>
</evidence>
<feature type="binding site" evidence="14">
    <location>
        <position position="214"/>
    </location>
    <ligand>
        <name>Ca(2+)</name>
        <dbReference type="ChEBI" id="CHEBI:29108"/>
    </ligand>
</feature>
<comment type="cofactor">
    <cofactor evidence="1 14">
        <name>Ca(2+)</name>
        <dbReference type="ChEBI" id="CHEBI:29108"/>
    </cofactor>
</comment>
<dbReference type="PANTHER" id="PTHR43069">
    <property type="entry name" value="FUMARYLACETOACETASE"/>
    <property type="match status" value="1"/>
</dbReference>
<dbReference type="FunFam" id="3.90.850.10:FF:000009">
    <property type="entry name" value="Fumarylacetoacetase"/>
    <property type="match status" value="1"/>
</dbReference>
<feature type="binding site" evidence="14">
    <location>
        <position position="216"/>
    </location>
    <ligand>
        <name>Ca(2+)</name>
        <dbReference type="ChEBI" id="CHEBI:29108"/>
    </ligand>
</feature>
<feature type="region of interest" description="Disordered" evidence="15">
    <location>
        <begin position="1029"/>
        <end position="1049"/>
    </location>
</feature>
<keyword evidence="20" id="KW-1185">Reference proteome</keyword>
<evidence type="ECO:0000256" key="3">
    <source>
        <dbReference type="ARBA" id="ARBA00004782"/>
    </source>
</evidence>
<dbReference type="InterPro" id="IPR011234">
    <property type="entry name" value="Fumarylacetoacetase-like_C"/>
</dbReference>
<evidence type="ECO:0000256" key="11">
    <source>
        <dbReference type="ARBA" id="ARBA00023232"/>
    </source>
</evidence>
<evidence type="ECO:0000256" key="7">
    <source>
        <dbReference type="ARBA" id="ARBA00022801"/>
    </source>
</evidence>
<feature type="binding site" evidence="14">
    <location>
        <position position="248"/>
    </location>
    <ligand>
        <name>Ca(2+)</name>
        <dbReference type="ChEBI" id="CHEBI:29108"/>
    </ligand>
</feature>
<dbReference type="PANTHER" id="PTHR43069:SF2">
    <property type="entry name" value="FUMARYLACETOACETASE"/>
    <property type="match status" value="1"/>
</dbReference>
<evidence type="ECO:0000259" key="17">
    <source>
        <dbReference type="Pfam" id="PF09298"/>
    </source>
</evidence>
<feature type="domain" description="Fumarylacetoacetase-like C-terminal" evidence="16">
    <location>
        <begin position="146"/>
        <end position="426"/>
    </location>
</feature>
<dbReference type="Gene3D" id="3.90.850.10">
    <property type="entry name" value="Fumarylacetoacetase-like, C-terminal domain"/>
    <property type="match status" value="1"/>
</dbReference>
<feature type="domain" description="Fumarylacetoacetase N-terminal" evidence="17">
    <location>
        <begin position="20"/>
        <end position="130"/>
    </location>
</feature>
<feature type="binding site" evidence="14">
    <location>
        <position position="248"/>
    </location>
    <ligand>
        <name>Mg(2+)</name>
        <dbReference type="ChEBI" id="CHEBI:18420"/>
    </ligand>
</feature>
<feature type="active site" description="Proton acceptor" evidence="12">
    <location>
        <position position="145"/>
    </location>
</feature>
<proteinExistence type="inferred from homology"/>
<dbReference type="GO" id="GO:0006572">
    <property type="term" value="P:L-tyrosine catabolic process"/>
    <property type="evidence" value="ECO:0007669"/>
    <property type="project" value="UniProtKB-KW"/>
</dbReference>
<evidence type="ECO:0000259" key="18">
    <source>
        <dbReference type="Pfam" id="PF12222"/>
    </source>
</evidence>
<evidence type="ECO:0000313" key="20">
    <source>
        <dbReference type="Proteomes" id="UP001265746"/>
    </source>
</evidence>
<dbReference type="SUPFAM" id="SSF63433">
    <property type="entry name" value="Fumarylacetoacetate hydrolase, FAH, N-terminal domain"/>
    <property type="match status" value="1"/>
</dbReference>
<name>A0AAD9S7H2_PHOAM</name>
<keyword evidence="11" id="KW-0585">Phenylalanine catabolism</keyword>
<keyword evidence="7" id="KW-0378">Hydrolase</keyword>
<dbReference type="NCBIfam" id="TIGR01266">
    <property type="entry name" value="fum_ac_acetase"/>
    <property type="match status" value="1"/>
</dbReference>
<evidence type="ECO:0000256" key="4">
    <source>
        <dbReference type="ARBA" id="ARBA00010211"/>
    </source>
</evidence>
<dbReference type="GO" id="GO:1902000">
    <property type="term" value="P:homogentisate catabolic process"/>
    <property type="evidence" value="ECO:0007669"/>
    <property type="project" value="TreeGrafter"/>
</dbReference>
<comment type="pathway">
    <text evidence="3">Amino-acid degradation; L-phenylalanine degradation; acetoacetate and fumarate from L-phenylalanine: step 6/6.</text>
</comment>
<feature type="domain" description="Peptide N-acetyl-beta-D-glucosaminyl asparaginase amidase A N-terminal" evidence="18">
    <location>
        <begin position="584"/>
        <end position="903"/>
    </location>
</feature>
<evidence type="ECO:0000256" key="13">
    <source>
        <dbReference type="PIRSR" id="PIRSR605959-2"/>
    </source>
</evidence>
<comment type="cofactor">
    <cofactor evidence="2 14">
        <name>Mg(2+)</name>
        <dbReference type="ChEBI" id="CHEBI:18420"/>
    </cofactor>
</comment>
<dbReference type="GO" id="GO:0004334">
    <property type="term" value="F:fumarylacetoacetase activity"/>
    <property type="evidence" value="ECO:0007669"/>
    <property type="project" value="UniProtKB-EC"/>
</dbReference>
<evidence type="ECO:0000256" key="9">
    <source>
        <dbReference type="ARBA" id="ARBA00022842"/>
    </source>
</evidence>
<evidence type="ECO:0000256" key="8">
    <source>
        <dbReference type="ARBA" id="ARBA00022837"/>
    </source>
</evidence>
<evidence type="ECO:0000256" key="1">
    <source>
        <dbReference type="ARBA" id="ARBA00001913"/>
    </source>
</evidence>
<keyword evidence="10" id="KW-0828">Tyrosine catabolism</keyword>
<dbReference type="Pfam" id="PF09298">
    <property type="entry name" value="FAA_hydrolase_N"/>
    <property type="match status" value="1"/>
</dbReference>
<dbReference type="SUPFAM" id="SSF56529">
    <property type="entry name" value="FAH"/>
    <property type="match status" value="1"/>
</dbReference>
<sequence length="1183" mass="127835">MMASSTWVPDVDPGSDFSLANIPFGIAATSGDEAPHAVTAIGNHVLDLKRLLDQKDADSVFPYLKEHGNVFDSATLNKFAELGREIHRQVRSTIQDLLSVDTKRPEFLRDNAELRERALIPKAKVKMHLPMHIGDYTDFYAGYHHAFGVGSMWRGPANALQPNYTHLPVGYHGRASSIVVSGHPIKRPVGQIVIDPAAEPKQPTVRPSQKLDIELELGCFIARGNEMGTPIDVNKAEEHIFGYVLLNDWSARDIQNWEYVPLGPFNGKNFASTISPWVITPDALEPFRSKGIELEGKSELQDYLKEAKPENVFDVQCEIGLTTPEGDTTTISRVSTKNLLWSFPQMLAHHTLGGCPMRSGDLLASGTISGTKPSEHGSLLEMSEGGKKEVLLAGMDARKFLKDGDTITLRATSGEDGKKVGFGECTGRIFSANQSLPVCDEKHRTVEPSLRNNTAGPSKIPRKKKKVRWADESQSQRPAIIAVIILNALFLVLGLLGRWGLWAKNDEPVRSPVELEVRAAVHRPLRRHPIHNLRHVRRDVLGGNNSAMQTLQVDVPLLGLNGKVIGGGTADGFNDIPTILPGLGEQDCQVTLAVNTFSNSFGSPFVGNYTPPACLADSNTVIMNLTVQSQGRQFDRLAIVYFGDTEVFRTSTEEPNRRGISYTYVKDMSQYMALWKQPQKVIFNLPNSLTDVLTGVYNTTLTASFFSAPQGVTPADTVIPISSRQANNDSQPSVFTIPDQVASNVITDFPRNAVKAIFSVSATGQGNEEFWWSNVLESNTLTYNASGGQLPGNSPFREVQVLLDGKLAGVQWPFPVIFTGGVSPAFWQPVVGIDAFDLKEGEIDMSPWLPILCDGQPHNLTVNVVGLSDDGKTASLSPNVTSNWQVTGKMFVWLDSKADSITTGSPPTVDGLDPSIAISQSVTQNATGFNDTLKYTTSVSRNFSVSGSITTSTGNTTVLWTQTLSHTDDAVLSNSGQNQVNVITTTGTDTSKHGDDDAAGFTNRYSFPLNSNVTSQTLQNGTTRLDATLERTKSMDRTSPGGAVSPSGLQLYSVLPPTADQVPGLAGTTFTTTQKGAATVFTAPSGQNGSTQSGTQAQTLRFGGVSGDNPDVELYFRDVSVKSDGTVLGDTERLAGEDVVRKRPAATTSGRASGAAAVVALQDWISRAGIGLVDIPLVRRGFR</sequence>
<feature type="binding site" evidence="13">
    <location>
        <position position="259"/>
    </location>
    <ligand>
        <name>substrate</name>
    </ligand>
</feature>
<feature type="binding site" evidence="13">
    <location>
        <position position="367"/>
    </location>
    <ligand>
        <name>substrate</name>
    </ligand>
</feature>
<keyword evidence="6 14" id="KW-0479">Metal-binding</keyword>
<accession>A0AAD9S7H2</accession>
<evidence type="ECO:0000256" key="12">
    <source>
        <dbReference type="PIRSR" id="PIRSR605959-1"/>
    </source>
</evidence>
<dbReference type="EC" id="3.7.1.2" evidence="5"/>
<dbReference type="Pfam" id="PF12222">
    <property type="entry name" value="PNGaseA"/>
    <property type="match status" value="1"/>
</dbReference>
<comment type="caution">
    <text evidence="19">The sequence shown here is derived from an EMBL/GenBank/DDBJ whole genome shotgun (WGS) entry which is preliminary data.</text>
</comment>
<dbReference type="Pfam" id="PF01557">
    <property type="entry name" value="FAA_hydrolase"/>
    <property type="match status" value="1"/>
</dbReference>
<dbReference type="EMBL" id="JAUJFL010000007">
    <property type="protein sequence ID" value="KAK2599228.1"/>
    <property type="molecule type" value="Genomic_DNA"/>
</dbReference>
<feature type="binding site" evidence="13">
    <location>
        <position position="255"/>
    </location>
    <ligand>
        <name>substrate</name>
    </ligand>
</feature>
<protein>
    <recommendedName>
        <fullName evidence="5">fumarylacetoacetase</fullName>
        <ecNumber evidence="5">3.7.1.2</ecNumber>
    </recommendedName>
</protein>
<organism evidence="19 20">
    <name type="scientific">Phomopsis amygdali</name>
    <name type="common">Fusicoccum amygdali</name>
    <dbReference type="NCBI Taxonomy" id="1214568"/>
    <lineage>
        <taxon>Eukaryota</taxon>
        <taxon>Fungi</taxon>
        <taxon>Dikarya</taxon>
        <taxon>Ascomycota</taxon>
        <taxon>Pezizomycotina</taxon>
        <taxon>Sordariomycetes</taxon>
        <taxon>Sordariomycetidae</taxon>
        <taxon>Diaporthales</taxon>
        <taxon>Diaporthaceae</taxon>
        <taxon>Diaporthe</taxon>
    </lineage>
</organism>
<dbReference type="GO" id="GO:0006559">
    <property type="term" value="P:L-phenylalanine catabolic process"/>
    <property type="evidence" value="ECO:0007669"/>
    <property type="project" value="UniProtKB-KW"/>
</dbReference>
<dbReference type="InterPro" id="IPR036663">
    <property type="entry name" value="Fumarylacetoacetase_C_sf"/>
</dbReference>
<dbReference type="InterPro" id="IPR036462">
    <property type="entry name" value="Fumarylacetoacetase_N_sf"/>
</dbReference>